<dbReference type="PROSITE" id="PS01033">
    <property type="entry name" value="GLOBIN"/>
    <property type="match status" value="1"/>
</dbReference>
<evidence type="ECO:0000259" key="9">
    <source>
        <dbReference type="PROSITE" id="PS50111"/>
    </source>
</evidence>
<feature type="region of interest" description="Disordered" evidence="7">
    <location>
        <begin position="543"/>
        <end position="596"/>
    </location>
</feature>
<evidence type="ECO:0000256" key="5">
    <source>
        <dbReference type="PROSITE-ProRule" id="PRU00284"/>
    </source>
</evidence>
<feature type="domain" description="PAC" evidence="10">
    <location>
        <begin position="266"/>
        <end position="318"/>
    </location>
</feature>
<feature type="compositionally biased region" description="Low complexity" evidence="7">
    <location>
        <begin position="804"/>
        <end position="823"/>
    </location>
</feature>
<comment type="similarity">
    <text evidence="4">Belongs to the methyl-accepting chemotaxis (MCP) protein family.</text>
</comment>
<feature type="domain" description="Methyl-accepting transducer" evidence="9">
    <location>
        <begin position="531"/>
        <end position="760"/>
    </location>
</feature>
<dbReference type="Gene3D" id="3.30.450.20">
    <property type="entry name" value="PAS domain"/>
    <property type="match status" value="2"/>
</dbReference>
<dbReference type="Pfam" id="PF08447">
    <property type="entry name" value="PAS_3"/>
    <property type="match status" value="1"/>
</dbReference>
<dbReference type="FunFam" id="1.10.287.950:FF:000001">
    <property type="entry name" value="Methyl-accepting chemotaxis sensory transducer"/>
    <property type="match status" value="1"/>
</dbReference>
<feature type="domain" description="HAMP" evidence="12">
    <location>
        <begin position="478"/>
        <end position="526"/>
    </location>
</feature>
<evidence type="ECO:0000259" key="11">
    <source>
        <dbReference type="PROSITE" id="PS50192"/>
    </source>
</evidence>
<feature type="region of interest" description="Disordered" evidence="7">
    <location>
        <begin position="781"/>
        <end position="831"/>
    </location>
</feature>
<dbReference type="Pfam" id="PF13188">
    <property type="entry name" value="PAS_8"/>
    <property type="match status" value="1"/>
</dbReference>
<dbReference type="RefSeq" id="WP_117314820.1">
    <property type="nucleotide sequence ID" value="NZ_QQSW01000002.1"/>
</dbReference>
<dbReference type="PROSITE" id="PS50192">
    <property type="entry name" value="T_SNARE"/>
    <property type="match status" value="1"/>
</dbReference>
<dbReference type="SUPFAM" id="SSF55785">
    <property type="entry name" value="PYP-like sensor domain (PAS domain)"/>
    <property type="match status" value="2"/>
</dbReference>
<dbReference type="InterPro" id="IPR000727">
    <property type="entry name" value="T_SNARE_dom"/>
</dbReference>
<dbReference type="SUPFAM" id="SSF46458">
    <property type="entry name" value="Globin-like"/>
    <property type="match status" value="1"/>
</dbReference>
<dbReference type="InterPro" id="IPR013655">
    <property type="entry name" value="PAS_fold_3"/>
</dbReference>
<dbReference type="InterPro" id="IPR000014">
    <property type="entry name" value="PAS"/>
</dbReference>
<dbReference type="GO" id="GO:0005886">
    <property type="term" value="C:plasma membrane"/>
    <property type="evidence" value="ECO:0007669"/>
    <property type="project" value="TreeGrafter"/>
</dbReference>
<dbReference type="PANTHER" id="PTHR43531:SF14">
    <property type="entry name" value="METHYL-ACCEPTING CHEMOTAXIS PROTEIN I-RELATED"/>
    <property type="match status" value="1"/>
</dbReference>
<comment type="caution">
    <text evidence="13">The sequence shown here is derived from an EMBL/GenBank/DDBJ whole genome shotgun (WGS) entry which is preliminary data.</text>
</comment>
<feature type="compositionally biased region" description="Low complexity" evidence="7">
    <location>
        <begin position="781"/>
        <end position="795"/>
    </location>
</feature>
<organism evidence="13 14">
    <name type="scientific">Chromatocurvus halotolerans</name>
    <dbReference type="NCBI Taxonomy" id="1132028"/>
    <lineage>
        <taxon>Bacteria</taxon>
        <taxon>Pseudomonadati</taxon>
        <taxon>Pseudomonadota</taxon>
        <taxon>Gammaproteobacteria</taxon>
        <taxon>Cellvibrionales</taxon>
        <taxon>Halieaceae</taxon>
        <taxon>Chromatocurvus</taxon>
    </lineage>
</organism>
<evidence type="ECO:0000259" key="8">
    <source>
        <dbReference type="PROSITE" id="PS01033"/>
    </source>
</evidence>
<dbReference type="CDD" id="cd00130">
    <property type="entry name" value="PAS"/>
    <property type="match status" value="2"/>
</dbReference>
<dbReference type="InterPro" id="IPR004090">
    <property type="entry name" value="Chemotax_Me-accpt_rcpt"/>
</dbReference>
<dbReference type="CDD" id="cd11386">
    <property type="entry name" value="MCP_signal"/>
    <property type="match status" value="1"/>
</dbReference>
<feature type="compositionally biased region" description="Polar residues" evidence="7">
    <location>
        <begin position="543"/>
        <end position="592"/>
    </location>
</feature>
<dbReference type="Pfam" id="PF00042">
    <property type="entry name" value="Globin"/>
    <property type="match status" value="1"/>
</dbReference>
<evidence type="ECO:0000259" key="12">
    <source>
        <dbReference type="PROSITE" id="PS50885"/>
    </source>
</evidence>
<dbReference type="InterPro" id="IPR000700">
    <property type="entry name" value="PAS-assoc_C"/>
</dbReference>
<evidence type="ECO:0000313" key="13">
    <source>
        <dbReference type="EMBL" id="TCO76571.1"/>
    </source>
</evidence>
<dbReference type="GO" id="GO:0020037">
    <property type="term" value="F:heme binding"/>
    <property type="evidence" value="ECO:0007669"/>
    <property type="project" value="InterPro"/>
</dbReference>
<dbReference type="PROSITE" id="PS50111">
    <property type="entry name" value="CHEMOTAXIS_TRANSDUC_2"/>
    <property type="match status" value="1"/>
</dbReference>
<reference evidence="13 14" key="1">
    <citation type="submission" date="2019-03" db="EMBL/GenBank/DDBJ databases">
        <title>Genomic Encyclopedia of Type Strains, Phase IV (KMG-IV): sequencing the most valuable type-strain genomes for metagenomic binning, comparative biology and taxonomic classification.</title>
        <authorList>
            <person name="Goeker M."/>
        </authorList>
    </citation>
    <scope>NUCLEOTIDE SEQUENCE [LARGE SCALE GENOMIC DNA]</scope>
    <source>
        <strain evidence="13 14">DSM 23344</strain>
    </source>
</reference>
<dbReference type="InterPro" id="IPR035965">
    <property type="entry name" value="PAS-like_dom_sf"/>
</dbReference>
<keyword evidence="14" id="KW-1185">Reference proteome</keyword>
<evidence type="ECO:0000256" key="6">
    <source>
        <dbReference type="SAM" id="Coils"/>
    </source>
</evidence>
<keyword evidence="3 5" id="KW-0807">Transducer</keyword>
<feature type="coiled-coil region" evidence="6">
    <location>
        <begin position="731"/>
        <end position="758"/>
    </location>
</feature>
<feature type="domain" description="T-SNARE coiled-coil homology" evidence="11">
    <location>
        <begin position="522"/>
        <end position="584"/>
    </location>
</feature>
<dbReference type="SMART" id="SM00283">
    <property type="entry name" value="MA"/>
    <property type="match status" value="1"/>
</dbReference>
<gene>
    <name evidence="13" type="ORF">EV688_10425</name>
</gene>
<dbReference type="Pfam" id="PF00015">
    <property type="entry name" value="MCPsignal"/>
    <property type="match status" value="1"/>
</dbReference>
<dbReference type="SMART" id="SM00091">
    <property type="entry name" value="PAS"/>
    <property type="match status" value="2"/>
</dbReference>
<dbReference type="Gene3D" id="1.10.287.950">
    <property type="entry name" value="Methyl-accepting chemotaxis protein"/>
    <property type="match status" value="1"/>
</dbReference>
<feature type="domain" description="Globin" evidence="8">
    <location>
        <begin position="12"/>
        <end position="147"/>
    </location>
</feature>
<dbReference type="NCBIfam" id="TIGR00229">
    <property type="entry name" value="sensory_box"/>
    <property type="match status" value="1"/>
</dbReference>
<dbReference type="Pfam" id="PF18947">
    <property type="entry name" value="HAMP_2"/>
    <property type="match status" value="1"/>
</dbReference>
<dbReference type="OrthoDB" id="9765776at2"/>
<dbReference type="PANTHER" id="PTHR43531">
    <property type="entry name" value="PROTEIN ICFG"/>
    <property type="match status" value="1"/>
</dbReference>
<protein>
    <submittedName>
        <fullName evidence="13">Methyl-accepting chemotaxis sensory transducer with Pas/Pac sensor</fullName>
    </submittedName>
</protein>
<proteinExistence type="inferred from homology"/>
<evidence type="ECO:0000256" key="7">
    <source>
        <dbReference type="SAM" id="MobiDB-lite"/>
    </source>
</evidence>
<dbReference type="InterPro" id="IPR009050">
    <property type="entry name" value="Globin-like_sf"/>
</dbReference>
<dbReference type="PROSITE" id="PS50113">
    <property type="entry name" value="PAC"/>
    <property type="match status" value="1"/>
</dbReference>
<evidence type="ECO:0000256" key="4">
    <source>
        <dbReference type="ARBA" id="ARBA00029447"/>
    </source>
</evidence>
<dbReference type="InterPro" id="IPR004089">
    <property type="entry name" value="MCPsignal_dom"/>
</dbReference>
<dbReference type="EMBL" id="SLWX01000004">
    <property type="protein sequence ID" value="TCO76571.1"/>
    <property type="molecule type" value="Genomic_DNA"/>
</dbReference>
<dbReference type="Proteomes" id="UP000294980">
    <property type="component" value="Unassembled WGS sequence"/>
</dbReference>
<sequence>MNIEATVPAGEADDTLQLSLLEESFAILEPFGEQVVGRFYDKLFTDYPSVKPLFQNTTTAKQQTKLLAALKLVVNSLRKPEQLEQALVEMGARHQAYGAEPAHYEAVASTLLDAMAETAGGAWNTQYENAWRDALNLVGDVMLSAYKPVEETPMTDSTNVMKAAPGAQENVHIGGKALGAGAAESAMAQQLEALRAEIDALDRSQGRIEFNLDGTIITANENFLDIVGYTLGELQGMHHSKLCDPEYARSSEYKEFWRILNSGDFHSGIFPRRNKQGEEFWIRATYNPVVDSDGRLYKVLKLATDATLEHKTQVEVSRLKSAVESVTTNIMMCDADLNIVYANPAVTNMFKNRAAEMRQRFPGFDPMNLVGQNIDQFHKNPAHQRSMLRDASRMPARATMDITGIELEVNANMIKGPKGEDMGNVVEWKDITDMRDIRNVIFAATEGDFSQRIDTSEAESLFKDVGDLVNSLMVVSEKSLTEVAGVAQKLAEGDLTSTIDDDYKGLFGKLKDDVNTTVLNLRDMIGQIREGAMSIGSSASEISQGNIDLSQRTEEQASSLEETASSMEQMTSAVKSSADNARQANQLSTTAREQAEKGGDVVSEAVAAMAEINKSSGKISEIIGVIDEIAFQTNLLALNAAVEAARAGEQGRGFAVVAAEVRNLAQRSAQAAKEIKTLIKDSVAKVEDGSKLVDDSGTTLAEIVTAVKKVSDIIAEIAAAAQEQSSGIEEVNKAITQLDEVTQQNAALVEEAAAASKSMDDQSNSLQELVAIFNVGDQAAMAPAPRVRPQAPAHASDNRRSNGPRAVPAPAAQRRPAPRASSADNEDWEEF</sequence>
<evidence type="ECO:0000313" key="14">
    <source>
        <dbReference type="Proteomes" id="UP000294980"/>
    </source>
</evidence>
<evidence type="ECO:0000256" key="3">
    <source>
        <dbReference type="ARBA" id="ARBA00023224"/>
    </source>
</evidence>
<dbReference type="AlphaFoldDB" id="A0A4R2KQM0"/>
<dbReference type="InterPro" id="IPR012292">
    <property type="entry name" value="Globin/Proto"/>
</dbReference>
<dbReference type="InterPro" id="IPR003660">
    <property type="entry name" value="HAMP_dom"/>
</dbReference>
<keyword evidence="2" id="KW-0488">Methylation</keyword>
<dbReference type="Gene3D" id="1.10.490.10">
    <property type="entry name" value="Globins"/>
    <property type="match status" value="1"/>
</dbReference>
<dbReference type="InterPro" id="IPR000971">
    <property type="entry name" value="Globin"/>
</dbReference>
<evidence type="ECO:0000259" key="10">
    <source>
        <dbReference type="PROSITE" id="PS50113"/>
    </source>
</evidence>
<evidence type="ECO:0000256" key="1">
    <source>
        <dbReference type="ARBA" id="ARBA00004370"/>
    </source>
</evidence>
<dbReference type="PROSITE" id="PS50885">
    <property type="entry name" value="HAMP"/>
    <property type="match status" value="1"/>
</dbReference>
<dbReference type="GO" id="GO:0006935">
    <property type="term" value="P:chemotaxis"/>
    <property type="evidence" value="ECO:0007669"/>
    <property type="project" value="InterPro"/>
</dbReference>
<dbReference type="GO" id="GO:0019825">
    <property type="term" value="F:oxygen binding"/>
    <property type="evidence" value="ECO:0007669"/>
    <property type="project" value="InterPro"/>
</dbReference>
<dbReference type="GO" id="GO:0004888">
    <property type="term" value="F:transmembrane signaling receptor activity"/>
    <property type="evidence" value="ECO:0007669"/>
    <property type="project" value="InterPro"/>
</dbReference>
<dbReference type="GO" id="GO:0007165">
    <property type="term" value="P:signal transduction"/>
    <property type="evidence" value="ECO:0007669"/>
    <property type="project" value="UniProtKB-KW"/>
</dbReference>
<dbReference type="PRINTS" id="PR00260">
    <property type="entry name" value="CHEMTRNSDUCR"/>
</dbReference>
<name>A0A4R2KQM0_9GAMM</name>
<dbReference type="SUPFAM" id="SSF58104">
    <property type="entry name" value="Methyl-accepting chemotaxis protein (MCP) signaling domain"/>
    <property type="match status" value="1"/>
</dbReference>
<evidence type="ECO:0000256" key="2">
    <source>
        <dbReference type="ARBA" id="ARBA00022481"/>
    </source>
</evidence>
<comment type="subcellular location">
    <subcellularLocation>
        <location evidence="1">Membrane</location>
    </subcellularLocation>
</comment>
<accession>A0A4R2KQM0</accession>
<keyword evidence="6" id="KW-0175">Coiled coil</keyword>
<dbReference type="InterPro" id="IPR051310">
    <property type="entry name" value="MCP_chemotaxis"/>
</dbReference>